<organism evidence="2 3">
    <name type="scientific">Sulfobacillus thermosulfidooxidans (strain DSM 9293 / VKM B-1269 / AT-1)</name>
    <dbReference type="NCBI Taxonomy" id="929705"/>
    <lineage>
        <taxon>Bacteria</taxon>
        <taxon>Bacillati</taxon>
        <taxon>Bacillota</taxon>
        <taxon>Clostridia</taxon>
        <taxon>Eubacteriales</taxon>
        <taxon>Clostridiales Family XVII. Incertae Sedis</taxon>
        <taxon>Sulfobacillus</taxon>
    </lineage>
</organism>
<dbReference type="STRING" id="28034.BFX07_01770"/>
<feature type="region of interest" description="Disordered" evidence="1">
    <location>
        <begin position="351"/>
        <end position="372"/>
    </location>
</feature>
<name>A0A1W1WEW5_SULTA</name>
<dbReference type="AlphaFoldDB" id="A0A1W1WEW5"/>
<feature type="compositionally biased region" description="Basic and acidic residues" evidence="1">
    <location>
        <begin position="362"/>
        <end position="372"/>
    </location>
</feature>
<feature type="compositionally biased region" description="Polar residues" evidence="1">
    <location>
        <begin position="352"/>
        <end position="361"/>
    </location>
</feature>
<reference evidence="3" key="1">
    <citation type="submission" date="2017-04" db="EMBL/GenBank/DDBJ databases">
        <authorList>
            <person name="Varghese N."/>
            <person name="Submissions S."/>
        </authorList>
    </citation>
    <scope>NUCLEOTIDE SEQUENCE [LARGE SCALE GENOMIC DNA]</scope>
    <source>
        <strain evidence="3">DSM 9293</strain>
    </source>
</reference>
<sequence>MKESASTWQDVATVEKAELVDMAQNIFESLVNAIDDLGGHQLAQNVKEFAGVLEQQMTQGNFPLAGTTTLIGEMWQSLSPRLEDWAKRLLGSQGFQDILNLIASGQLSSDLLAQIAKMADNQQVANFLHDLSRQVSPWQDKMVDQIVQWTQSDSVMNAVLLLARAESLMQLVLSQEVMALAEHVKQATPALLQLTELLSQPEFARVVEFSQRAMKNPKLLSLLETLENHIDTANQLLNHLTRFEERGGLQVLERVMDAFSGDDVNVDTLAKLPAITNKGIEFADWALNSGLPELTQNMLLAIDVSLAEARRDTTKYGAMRLVGALKDPAIQDGIKVGMAFLRHLPNILTLPPKSQQTADSGTSEHEVAASES</sequence>
<gene>
    <name evidence="2" type="ORF">SAMN00768000_1817</name>
</gene>
<dbReference type="Proteomes" id="UP000192660">
    <property type="component" value="Unassembled WGS sequence"/>
</dbReference>
<protein>
    <recommendedName>
        <fullName evidence="4">DUF1641 domain-containing protein</fullName>
    </recommendedName>
</protein>
<dbReference type="EMBL" id="FWWY01000001">
    <property type="protein sequence ID" value="SMC04742.1"/>
    <property type="molecule type" value="Genomic_DNA"/>
</dbReference>
<keyword evidence="3" id="KW-1185">Reference proteome</keyword>
<evidence type="ECO:0000313" key="3">
    <source>
        <dbReference type="Proteomes" id="UP000192660"/>
    </source>
</evidence>
<accession>A0A1W1WEW5</accession>
<proteinExistence type="predicted"/>
<evidence type="ECO:0008006" key="4">
    <source>
        <dbReference type="Google" id="ProtNLM"/>
    </source>
</evidence>
<evidence type="ECO:0000256" key="1">
    <source>
        <dbReference type="SAM" id="MobiDB-lite"/>
    </source>
</evidence>
<evidence type="ECO:0000313" key="2">
    <source>
        <dbReference type="EMBL" id="SMC04742.1"/>
    </source>
</evidence>